<protein>
    <submittedName>
        <fullName evidence="1">MFS general substrate transporter</fullName>
    </submittedName>
</protein>
<proteinExistence type="predicted"/>
<organism evidence="1 2">
    <name type="scientific">Macroventuria anomochaeta</name>
    <dbReference type="NCBI Taxonomy" id="301207"/>
    <lineage>
        <taxon>Eukaryota</taxon>
        <taxon>Fungi</taxon>
        <taxon>Dikarya</taxon>
        <taxon>Ascomycota</taxon>
        <taxon>Pezizomycotina</taxon>
        <taxon>Dothideomycetes</taxon>
        <taxon>Pleosporomycetidae</taxon>
        <taxon>Pleosporales</taxon>
        <taxon>Pleosporineae</taxon>
        <taxon>Didymellaceae</taxon>
        <taxon>Macroventuria</taxon>
    </lineage>
</organism>
<dbReference type="Proteomes" id="UP000799754">
    <property type="component" value="Unassembled WGS sequence"/>
</dbReference>
<accession>A0ACB6RJ75</accession>
<keyword evidence="2" id="KW-1185">Reference proteome</keyword>
<reference evidence="1" key="1">
    <citation type="journal article" date="2020" name="Stud. Mycol.">
        <title>101 Dothideomycetes genomes: a test case for predicting lifestyles and emergence of pathogens.</title>
        <authorList>
            <person name="Haridas S."/>
            <person name="Albert R."/>
            <person name="Binder M."/>
            <person name="Bloem J."/>
            <person name="Labutti K."/>
            <person name="Salamov A."/>
            <person name="Andreopoulos B."/>
            <person name="Baker S."/>
            <person name="Barry K."/>
            <person name="Bills G."/>
            <person name="Bluhm B."/>
            <person name="Cannon C."/>
            <person name="Castanera R."/>
            <person name="Culley D."/>
            <person name="Daum C."/>
            <person name="Ezra D."/>
            <person name="Gonzalez J."/>
            <person name="Henrissat B."/>
            <person name="Kuo A."/>
            <person name="Liang C."/>
            <person name="Lipzen A."/>
            <person name="Lutzoni F."/>
            <person name="Magnuson J."/>
            <person name="Mondo S."/>
            <person name="Nolan M."/>
            <person name="Ohm R."/>
            <person name="Pangilinan J."/>
            <person name="Park H.-J."/>
            <person name="Ramirez L."/>
            <person name="Alfaro M."/>
            <person name="Sun H."/>
            <person name="Tritt A."/>
            <person name="Yoshinaga Y."/>
            <person name="Zwiers L.-H."/>
            <person name="Turgeon B."/>
            <person name="Goodwin S."/>
            <person name="Spatafora J."/>
            <person name="Crous P."/>
            <person name="Grigoriev I."/>
        </authorList>
    </citation>
    <scope>NUCLEOTIDE SEQUENCE</scope>
    <source>
        <strain evidence="1">CBS 525.71</strain>
    </source>
</reference>
<name>A0ACB6RJ75_9PLEO</name>
<dbReference type="EMBL" id="MU006749">
    <property type="protein sequence ID" value="KAF2621931.1"/>
    <property type="molecule type" value="Genomic_DNA"/>
</dbReference>
<gene>
    <name evidence="1" type="ORF">BU25DRAFT_463230</name>
</gene>
<evidence type="ECO:0000313" key="2">
    <source>
        <dbReference type="Proteomes" id="UP000799754"/>
    </source>
</evidence>
<sequence>MADSSSVEKGAFAQDSPVSHASSALHPPFDHAAERQLLRKLDFRILPTLWILYLVNFIDRANIGNAKIQGMEKELNLIGQRFNVCVWVFSLSYLVAGIPLQIAFKKYGPKSLCVMMLAWGICVIGCGLVKRWEQLVVCRLLEGMAEAAYISGAAYLIGAYYTKAEYLTRFVFFCTAGILAGAINGFLSSLIAKMDGTAGYGAWRWIFIIEGCITIFSSIACWPVVPPFPEDSSFLSPEDKTLMLARVKADGGHVADDDISFKKALHYLKDWKIWTGVAMNLGVTENANSLANFQPTILKGLGYTATQAQVHSIPVYVVGAIFSVVFAYMSEYLQRRYYFYILGWAVLASGLTVEIVHPENPKVRYMGMFFIACGCYLAMPISIIWVSINTGSGYKRAVAIAAIINFGTAGAFVSSNVFMFKESPRFHTGFSTGLGLACMGALAATITWLGCKQENKGRDQKRAELPEVSDESLKELGDEHPDFRFAL</sequence>
<comment type="caution">
    <text evidence="1">The sequence shown here is derived from an EMBL/GenBank/DDBJ whole genome shotgun (WGS) entry which is preliminary data.</text>
</comment>
<evidence type="ECO:0000313" key="1">
    <source>
        <dbReference type="EMBL" id="KAF2621931.1"/>
    </source>
</evidence>